<dbReference type="PANTHER" id="PTHR44414">
    <property type="entry name" value="PROTEIN NEDD1"/>
    <property type="match status" value="1"/>
</dbReference>
<feature type="compositionally biased region" description="Low complexity" evidence="2">
    <location>
        <begin position="707"/>
        <end position="718"/>
    </location>
</feature>
<dbReference type="InterPro" id="IPR036322">
    <property type="entry name" value="WD40_repeat_dom_sf"/>
</dbReference>
<evidence type="ECO:0000313" key="4">
    <source>
        <dbReference type="Proteomes" id="UP001150266"/>
    </source>
</evidence>
<evidence type="ECO:0000256" key="2">
    <source>
        <dbReference type="SAM" id="MobiDB-lite"/>
    </source>
</evidence>
<feature type="region of interest" description="Disordered" evidence="2">
    <location>
        <begin position="433"/>
        <end position="536"/>
    </location>
</feature>
<feature type="compositionally biased region" description="Low complexity" evidence="2">
    <location>
        <begin position="517"/>
        <end position="534"/>
    </location>
</feature>
<proteinExistence type="predicted"/>
<feature type="region of interest" description="Disordered" evidence="2">
    <location>
        <begin position="557"/>
        <end position="642"/>
    </location>
</feature>
<feature type="compositionally biased region" description="Polar residues" evidence="2">
    <location>
        <begin position="601"/>
        <end position="610"/>
    </location>
</feature>
<comment type="caution">
    <text evidence="3">The sequence shown here is derived from an EMBL/GenBank/DDBJ whole genome shotgun (WGS) entry which is preliminary data.</text>
</comment>
<dbReference type="InterPro" id="IPR052818">
    <property type="entry name" value="NEDD1_Spindle_Assembly"/>
</dbReference>
<dbReference type="PANTHER" id="PTHR44414:SF1">
    <property type="entry name" value="PROTEIN NEDD1"/>
    <property type="match status" value="1"/>
</dbReference>
<evidence type="ECO:0000256" key="1">
    <source>
        <dbReference type="SAM" id="Coils"/>
    </source>
</evidence>
<evidence type="ECO:0000313" key="3">
    <source>
        <dbReference type="EMBL" id="KAJ4481940.1"/>
    </source>
</evidence>
<dbReference type="GO" id="GO:0007020">
    <property type="term" value="P:microtubule nucleation"/>
    <property type="evidence" value="ECO:0007669"/>
    <property type="project" value="TreeGrafter"/>
</dbReference>
<protein>
    <submittedName>
        <fullName evidence="3">WD40-repeat-containing domain protein</fullName>
    </submittedName>
</protein>
<dbReference type="GO" id="GO:0000922">
    <property type="term" value="C:spindle pole"/>
    <property type="evidence" value="ECO:0007669"/>
    <property type="project" value="TreeGrafter"/>
</dbReference>
<feature type="region of interest" description="Disordered" evidence="2">
    <location>
        <begin position="677"/>
        <end position="759"/>
    </location>
</feature>
<reference evidence="3" key="1">
    <citation type="submission" date="2022-08" db="EMBL/GenBank/DDBJ databases">
        <title>A Global Phylogenomic Analysis of the Shiitake Genus Lentinula.</title>
        <authorList>
            <consortium name="DOE Joint Genome Institute"/>
            <person name="Sierra-Patev S."/>
            <person name="Min B."/>
            <person name="Naranjo-Ortiz M."/>
            <person name="Looney B."/>
            <person name="Konkel Z."/>
            <person name="Slot J.C."/>
            <person name="Sakamoto Y."/>
            <person name="Steenwyk J.L."/>
            <person name="Rokas A."/>
            <person name="Carro J."/>
            <person name="Camarero S."/>
            <person name="Ferreira P."/>
            <person name="Molpeceres G."/>
            <person name="Ruiz-Duenas F.J."/>
            <person name="Serrano A."/>
            <person name="Henrissat B."/>
            <person name="Drula E."/>
            <person name="Hughes K.W."/>
            <person name="Mata J.L."/>
            <person name="Ishikawa N.K."/>
            <person name="Vargas-Isla R."/>
            <person name="Ushijima S."/>
            <person name="Smith C.A."/>
            <person name="Ahrendt S."/>
            <person name="Andreopoulos W."/>
            <person name="He G."/>
            <person name="Labutti K."/>
            <person name="Lipzen A."/>
            <person name="Ng V."/>
            <person name="Riley R."/>
            <person name="Sandor L."/>
            <person name="Barry K."/>
            <person name="Martinez A.T."/>
            <person name="Xiao Y."/>
            <person name="Gibbons J.G."/>
            <person name="Terashima K."/>
            <person name="Grigoriev I.V."/>
            <person name="Hibbett D.S."/>
        </authorList>
    </citation>
    <scope>NUCLEOTIDE SEQUENCE</scope>
    <source>
        <strain evidence="3">JLM2183</strain>
    </source>
</reference>
<dbReference type="Proteomes" id="UP001150266">
    <property type="component" value="Unassembled WGS sequence"/>
</dbReference>
<dbReference type="Gene3D" id="2.130.10.10">
    <property type="entry name" value="YVTN repeat-like/Quinoprotein amine dehydrogenase"/>
    <property type="match status" value="1"/>
</dbReference>
<dbReference type="GO" id="GO:0036064">
    <property type="term" value="C:ciliary basal body"/>
    <property type="evidence" value="ECO:0007669"/>
    <property type="project" value="TreeGrafter"/>
</dbReference>
<sequence length="831" mass="89725">MLAITSTDGLSILDHTTVKKAPSSFPSCITLISPPIASSWSSDNKFLFIASAFAMHKYDAEHNSLVDVYSSSEIITSLLVKDKASVVICAGEKVHILDCGATTKISQTFTSHKDTVRSLSLSNDLTLLASTSYDAAYVHNLTLASHTLVRGLPVSDQQFITTCAFHPHTRTRLLIGVGKKLAVYDTTRPSGPLRVIPLNETSSGNICAISCSPFSKTLVAVATTGGTLGLVDLDKEKGLFRTVNVKAPVTTLSFSQEGASIYIGTENGKLLILDLRVLDKPPKFVVLSETGERLTTMSVQAKVKRASDVLTKPTATKGESSKPTSRKPSATISSVSKPSPGRRIVSTSLKGKGHTASTVGTSKTFPAKEKEVNVKKVFSPLRKPLSVSNEGNASLSHDDDFSLQIDSLSAVGDISKKESRSTPEKRTVRLREQAFSALSNSTSTSRTRDIGGARLHPPPQPSPLSVSISRAKVSSKEDPLRRARTVSITSRTAAVPSPLSTSASKKDAVAIPRRSRTISTSSTSAPRASSTTAAMAKTISTSAEPARLVVSHLTAPESTKKAWLSPKSGSNRPGILRTRMVSADSRVSQSKAETKPRTPSPGLSDNQTIAGISPATPLPAHGRRPMASPALHTPGGIEADDDDDVNLLVQENQSRKKNFRKGKARTVLFQDYEENSNNEYDSDKVGVDYEAEEKENEREESLSWQISPRRPGSVGPSSVPSPSPSAPWNGSSIRNSQSYSHPHKPYANIPGSPGGTSPQALLRNIVRDVMYDFHQESRAEMMGLHLDLVKMGRGWKKELRELTGEYGGELKELREENQRLREENERLRKGY</sequence>
<name>A0A9W9AHU0_9AGAR</name>
<dbReference type="SMART" id="SM00320">
    <property type="entry name" value="WD40"/>
    <property type="match status" value="4"/>
</dbReference>
<dbReference type="EMBL" id="JAOTPV010000005">
    <property type="protein sequence ID" value="KAJ4481940.1"/>
    <property type="molecule type" value="Genomic_DNA"/>
</dbReference>
<dbReference type="GO" id="GO:0005814">
    <property type="term" value="C:centriole"/>
    <property type="evidence" value="ECO:0007669"/>
    <property type="project" value="TreeGrafter"/>
</dbReference>
<dbReference type="InterPro" id="IPR001680">
    <property type="entry name" value="WD40_rpt"/>
</dbReference>
<feature type="compositionally biased region" description="Polar residues" evidence="2">
    <location>
        <begin position="726"/>
        <end position="740"/>
    </location>
</feature>
<keyword evidence="1" id="KW-0175">Coiled coil</keyword>
<feature type="compositionally biased region" description="Polar residues" evidence="2">
    <location>
        <begin position="313"/>
        <end position="337"/>
    </location>
</feature>
<dbReference type="Pfam" id="PF00400">
    <property type="entry name" value="WD40"/>
    <property type="match status" value="1"/>
</dbReference>
<dbReference type="SUPFAM" id="SSF50978">
    <property type="entry name" value="WD40 repeat-like"/>
    <property type="match status" value="1"/>
</dbReference>
<feature type="compositionally biased region" description="Polar residues" evidence="2">
    <location>
        <begin position="486"/>
        <end position="503"/>
    </location>
</feature>
<feature type="coiled-coil region" evidence="1">
    <location>
        <begin position="796"/>
        <end position="830"/>
    </location>
</feature>
<keyword evidence="4" id="KW-1185">Reference proteome</keyword>
<organism evidence="3 4">
    <name type="scientific">Lentinula aciculospora</name>
    <dbReference type="NCBI Taxonomy" id="153920"/>
    <lineage>
        <taxon>Eukaryota</taxon>
        <taxon>Fungi</taxon>
        <taxon>Dikarya</taxon>
        <taxon>Basidiomycota</taxon>
        <taxon>Agaricomycotina</taxon>
        <taxon>Agaricomycetes</taxon>
        <taxon>Agaricomycetidae</taxon>
        <taxon>Agaricales</taxon>
        <taxon>Marasmiineae</taxon>
        <taxon>Omphalotaceae</taxon>
        <taxon>Lentinula</taxon>
    </lineage>
</organism>
<dbReference type="AlphaFoldDB" id="A0A9W9AHU0"/>
<dbReference type="OrthoDB" id="1602884at2759"/>
<dbReference type="GO" id="GO:0043015">
    <property type="term" value="F:gamma-tubulin binding"/>
    <property type="evidence" value="ECO:0007669"/>
    <property type="project" value="TreeGrafter"/>
</dbReference>
<dbReference type="InterPro" id="IPR015943">
    <property type="entry name" value="WD40/YVTN_repeat-like_dom_sf"/>
</dbReference>
<gene>
    <name evidence="3" type="ORF">J3R30DRAFT_2103067</name>
</gene>
<feature type="region of interest" description="Disordered" evidence="2">
    <location>
        <begin position="308"/>
        <end position="364"/>
    </location>
</feature>
<dbReference type="GO" id="GO:0005737">
    <property type="term" value="C:cytoplasm"/>
    <property type="evidence" value="ECO:0007669"/>
    <property type="project" value="TreeGrafter"/>
</dbReference>
<feature type="compositionally biased region" description="Polar residues" evidence="2">
    <location>
        <begin position="345"/>
        <end position="364"/>
    </location>
</feature>
<feature type="compositionally biased region" description="Polar residues" evidence="2">
    <location>
        <begin position="436"/>
        <end position="445"/>
    </location>
</feature>
<accession>A0A9W9AHU0</accession>
<dbReference type="GO" id="GO:0000278">
    <property type="term" value="P:mitotic cell cycle"/>
    <property type="evidence" value="ECO:0007669"/>
    <property type="project" value="TreeGrafter"/>
</dbReference>